<organism evidence="2 3">
    <name type="scientific">Microdochium bolleyi</name>
    <dbReference type="NCBI Taxonomy" id="196109"/>
    <lineage>
        <taxon>Eukaryota</taxon>
        <taxon>Fungi</taxon>
        <taxon>Dikarya</taxon>
        <taxon>Ascomycota</taxon>
        <taxon>Pezizomycotina</taxon>
        <taxon>Sordariomycetes</taxon>
        <taxon>Xylariomycetidae</taxon>
        <taxon>Xylariales</taxon>
        <taxon>Microdochiaceae</taxon>
        <taxon>Microdochium</taxon>
    </lineage>
</organism>
<keyword evidence="3" id="KW-1185">Reference proteome</keyword>
<sequence length="637" mass="68326">MSTLLNGAQGLSPQHTLSKFGYPISPPSESLNSFDGGLAGEYSQETIYITTDSNKPKRKKPSRLTTLDAVSRRRPGGKMPDTGLDSDVRGHTGGVTESGSDEVSVRRERGKLAQRAFRQRQIDMIRILKDENAKLKEAILSISTAAYRSQRDLKDAITEACRIAELNPSGTGRDGSPGQGDDDFDHHHHGSGSVSTHSPRPSSAQPLSSSSYAHFNPSSSPWSSSSLELRSPHASTPQSGLVNHGVYGFETAHNHGYMNNNHGELFVQPMGHVSTMPLNEMRNMSTASFPSMYSQGYAEPPPRGRTPEMIAFDPSMNTSGVSQISPTRPEHGPAASHPRAPDDIMPYLGARAYSVGGQVYWASLGYAWQILRTLEMSYPSPSPEILGTIYSLFHIDVTSPQSVSVVKDHLYRRLAFRKQRPSIIAGETPPQQQQQHHHSNQHFQPQAPPSAAILRDRSMGSGSSNSTVMDSMGSSLPTVTPPSRHATTAAPLMCMDTLMASSTSLAGLDPNVYIPPLAVEEQLRQMLGASFLDLEAALRSSANSSGPSTNPNNNSHPNTGTDASQVPTPIATAPHLRLSISGAAPSSGGGGGGGGLALAAKQVLHTLARQAVFFAEGPRWHPETVANAASLWSVEWR</sequence>
<evidence type="ECO:0000313" key="2">
    <source>
        <dbReference type="EMBL" id="KXJ97273.1"/>
    </source>
</evidence>
<dbReference type="CDD" id="cd14688">
    <property type="entry name" value="bZIP_YAP"/>
    <property type="match status" value="1"/>
</dbReference>
<protein>
    <recommendedName>
        <fullName evidence="4">BZIP domain-containing protein</fullName>
    </recommendedName>
</protein>
<feature type="compositionally biased region" description="Polar residues" evidence="1">
    <location>
        <begin position="460"/>
        <end position="478"/>
    </location>
</feature>
<dbReference type="AlphaFoldDB" id="A0A136JJF1"/>
<dbReference type="STRING" id="196109.A0A136JJF1"/>
<dbReference type="InParanoid" id="A0A136JJF1"/>
<dbReference type="EMBL" id="KQ964245">
    <property type="protein sequence ID" value="KXJ97273.1"/>
    <property type="molecule type" value="Genomic_DNA"/>
</dbReference>
<evidence type="ECO:0000256" key="1">
    <source>
        <dbReference type="SAM" id="MobiDB-lite"/>
    </source>
</evidence>
<evidence type="ECO:0008006" key="4">
    <source>
        <dbReference type="Google" id="ProtNLM"/>
    </source>
</evidence>
<feature type="compositionally biased region" description="Low complexity" evidence="1">
    <location>
        <begin position="541"/>
        <end position="561"/>
    </location>
</feature>
<feature type="compositionally biased region" description="Polar residues" evidence="1">
    <location>
        <begin position="317"/>
        <end position="326"/>
    </location>
</feature>
<evidence type="ECO:0000313" key="3">
    <source>
        <dbReference type="Proteomes" id="UP000070501"/>
    </source>
</evidence>
<reference evidence="3" key="1">
    <citation type="submission" date="2016-02" db="EMBL/GenBank/DDBJ databases">
        <title>Draft genome sequence of Microdochium bolleyi, a fungal endophyte of beachgrass.</title>
        <authorList>
            <consortium name="DOE Joint Genome Institute"/>
            <person name="David A.S."/>
            <person name="May G."/>
            <person name="Haridas S."/>
            <person name="Lim J."/>
            <person name="Wang M."/>
            <person name="Labutti K."/>
            <person name="Lipzen A."/>
            <person name="Barry K."/>
            <person name="Grigoriev I.V."/>
        </authorList>
    </citation>
    <scope>NUCLEOTIDE SEQUENCE [LARGE SCALE GENOMIC DNA]</scope>
    <source>
        <strain evidence="3">J235TASD1</strain>
    </source>
</reference>
<gene>
    <name evidence="2" type="ORF">Micbo1qcDRAFT_170979</name>
</gene>
<feature type="region of interest" description="Disordered" evidence="1">
    <location>
        <begin position="165"/>
        <end position="238"/>
    </location>
</feature>
<accession>A0A136JJF1</accession>
<dbReference type="OrthoDB" id="2735536at2759"/>
<name>A0A136JJF1_9PEZI</name>
<proteinExistence type="predicted"/>
<feature type="region of interest" description="Disordered" evidence="1">
    <location>
        <begin position="70"/>
        <end position="103"/>
    </location>
</feature>
<feature type="region of interest" description="Disordered" evidence="1">
    <location>
        <begin position="1"/>
        <end position="37"/>
    </location>
</feature>
<feature type="compositionally biased region" description="Low complexity" evidence="1">
    <location>
        <begin position="191"/>
        <end position="235"/>
    </location>
</feature>
<feature type="region of interest" description="Disordered" evidence="1">
    <location>
        <begin position="427"/>
        <end position="446"/>
    </location>
</feature>
<feature type="region of interest" description="Disordered" evidence="1">
    <location>
        <begin position="454"/>
        <end position="484"/>
    </location>
</feature>
<feature type="region of interest" description="Disordered" evidence="1">
    <location>
        <begin position="541"/>
        <end position="568"/>
    </location>
</feature>
<feature type="region of interest" description="Disordered" evidence="1">
    <location>
        <begin position="317"/>
        <end position="340"/>
    </location>
</feature>
<dbReference type="Proteomes" id="UP000070501">
    <property type="component" value="Unassembled WGS sequence"/>
</dbReference>
<feature type="compositionally biased region" description="Polar residues" evidence="1">
    <location>
        <begin position="1"/>
        <end position="17"/>
    </location>
</feature>